<keyword evidence="4 5" id="KW-0238">DNA-binding</keyword>
<dbReference type="InterPro" id="IPR026516">
    <property type="entry name" value="THAP1/10"/>
</dbReference>
<dbReference type="InterPro" id="IPR006612">
    <property type="entry name" value="THAP_Znf"/>
</dbReference>
<evidence type="ECO:0000313" key="7">
    <source>
        <dbReference type="EMBL" id="OWF36954.1"/>
    </source>
</evidence>
<reference evidence="7 8" key="1">
    <citation type="journal article" date="2017" name="Nat. Ecol. Evol.">
        <title>Scallop genome provides insights into evolution of bilaterian karyotype and development.</title>
        <authorList>
            <person name="Wang S."/>
            <person name="Zhang J."/>
            <person name="Jiao W."/>
            <person name="Li J."/>
            <person name="Xun X."/>
            <person name="Sun Y."/>
            <person name="Guo X."/>
            <person name="Huan P."/>
            <person name="Dong B."/>
            <person name="Zhang L."/>
            <person name="Hu X."/>
            <person name="Sun X."/>
            <person name="Wang J."/>
            <person name="Zhao C."/>
            <person name="Wang Y."/>
            <person name="Wang D."/>
            <person name="Huang X."/>
            <person name="Wang R."/>
            <person name="Lv J."/>
            <person name="Li Y."/>
            <person name="Zhang Z."/>
            <person name="Liu B."/>
            <person name="Lu W."/>
            <person name="Hui Y."/>
            <person name="Liang J."/>
            <person name="Zhou Z."/>
            <person name="Hou R."/>
            <person name="Li X."/>
            <person name="Liu Y."/>
            <person name="Li H."/>
            <person name="Ning X."/>
            <person name="Lin Y."/>
            <person name="Zhao L."/>
            <person name="Xing Q."/>
            <person name="Dou J."/>
            <person name="Li Y."/>
            <person name="Mao J."/>
            <person name="Guo H."/>
            <person name="Dou H."/>
            <person name="Li T."/>
            <person name="Mu C."/>
            <person name="Jiang W."/>
            <person name="Fu Q."/>
            <person name="Fu X."/>
            <person name="Miao Y."/>
            <person name="Liu J."/>
            <person name="Yu Q."/>
            <person name="Li R."/>
            <person name="Liao H."/>
            <person name="Li X."/>
            <person name="Kong Y."/>
            <person name="Jiang Z."/>
            <person name="Chourrout D."/>
            <person name="Li R."/>
            <person name="Bao Z."/>
        </authorList>
    </citation>
    <scope>NUCLEOTIDE SEQUENCE [LARGE SCALE GENOMIC DNA]</scope>
    <source>
        <strain evidence="7 8">PY_sf001</strain>
    </source>
</reference>
<accession>A0A210PKF5</accession>
<evidence type="ECO:0000313" key="8">
    <source>
        <dbReference type="Proteomes" id="UP000242188"/>
    </source>
</evidence>
<dbReference type="Proteomes" id="UP000242188">
    <property type="component" value="Unassembled WGS sequence"/>
</dbReference>
<dbReference type="PANTHER" id="PTHR46600">
    <property type="entry name" value="THAP DOMAIN-CONTAINING"/>
    <property type="match status" value="1"/>
</dbReference>
<keyword evidence="1" id="KW-0479">Metal-binding</keyword>
<protein>
    <recommendedName>
        <fullName evidence="6">THAP-type domain-containing protein</fullName>
    </recommendedName>
</protein>
<dbReference type="PANTHER" id="PTHR46600:SF11">
    <property type="entry name" value="THAP DOMAIN-CONTAINING PROTEIN 10"/>
    <property type="match status" value="1"/>
</dbReference>
<evidence type="ECO:0000256" key="4">
    <source>
        <dbReference type="ARBA" id="ARBA00023125"/>
    </source>
</evidence>
<dbReference type="SUPFAM" id="SSF57716">
    <property type="entry name" value="Glucocorticoid receptor-like (DNA-binding domain)"/>
    <property type="match status" value="1"/>
</dbReference>
<sequence length="81" mass="8772">MGGKHVCCVVGCTNSSKKTGQGINYFGFPKDAEWRSTLIAAVNRCDSGFNTDSMHICSAHFEPSCLLFYGESTVDHMNACS</sequence>
<keyword evidence="2 5" id="KW-0863">Zinc-finger</keyword>
<dbReference type="Pfam" id="PF05485">
    <property type="entry name" value="THAP"/>
    <property type="match status" value="1"/>
</dbReference>
<comment type="caution">
    <text evidence="7">The sequence shown here is derived from an EMBL/GenBank/DDBJ whole genome shotgun (WGS) entry which is preliminary data.</text>
</comment>
<feature type="domain" description="THAP-type" evidence="6">
    <location>
        <begin position="1"/>
        <end position="81"/>
    </location>
</feature>
<proteinExistence type="predicted"/>
<dbReference type="AlphaFoldDB" id="A0A210PKF5"/>
<dbReference type="GO" id="GO:0008270">
    <property type="term" value="F:zinc ion binding"/>
    <property type="evidence" value="ECO:0007669"/>
    <property type="project" value="UniProtKB-KW"/>
</dbReference>
<dbReference type="EMBL" id="NEDP02072716">
    <property type="protein sequence ID" value="OWF36954.1"/>
    <property type="molecule type" value="Genomic_DNA"/>
</dbReference>
<evidence type="ECO:0000256" key="2">
    <source>
        <dbReference type="ARBA" id="ARBA00022771"/>
    </source>
</evidence>
<dbReference type="PROSITE" id="PS50950">
    <property type="entry name" value="ZF_THAP"/>
    <property type="match status" value="1"/>
</dbReference>
<evidence type="ECO:0000259" key="6">
    <source>
        <dbReference type="PROSITE" id="PS50950"/>
    </source>
</evidence>
<evidence type="ECO:0000256" key="3">
    <source>
        <dbReference type="ARBA" id="ARBA00022833"/>
    </source>
</evidence>
<keyword evidence="3" id="KW-0862">Zinc</keyword>
<name>A0A210PKF5_MIZYE</name>
<organism evidence="7 8">
    <name type="scientific">Mizuhopecten yessoensis</name>
    <name type="common">Japanese scallop</name>
    <name type="synonym">Patinopecten yessoensis</name>
    <dbReference type="NCBI Taxonomy" id="6573"/>
    <lineage>
        <taxon>Eukaryota</taxon>
        <taxon>Metazoa</taxon>
        <taxon>Spiralia</taxon>
        <taxon>Lophotrochozoa</taxon>
        <taxon>Mollusca</taxon>
        <taxon>Bivalvia</taxon>
        <taxon>Autobranchia</taxon>
        <taxon>Pteriomorphia</taxon>
        <taxon>Pectinida</taxon>
        <taxon>Pectinoidea</taxon>
        <taxon>Pectinidae</taxon>
        <taxon>Mizuhopecten</taxon>
    </lineage>
</organism>
<keyword evidence="8" id="KW-1185">Reference proteome</keyword>
<dbReference type="GO" id="GO:0043565">
    <property type="term" value="F:sequence-specific DNA binding"/>
    <property type="evidence" value="ECO:0007669"/>
    <property type="project" value="InterPro"/>
</dbReference>
<gene>
    <name evidence="7" type="ORF">KP79_PYT02572</name>
</gene>
<evidence type="ECO:0000256" key="5">
    <source>
        <dbReference type="PROSITE-ProRule" id="PRU00309"/>
    </source>
</evidence>
<evidence type="ECO:0000256" key="1">
    <source>
        <dbReference type="ARBA" id="ARBA00022723"/>
    </source>
</evidence>